<dbReference type="SUPFAM" id="SSF55729">
    <property type="entry name" value="Acyl-CoA N-acyltransferases (Nat)"/>
    <property type="match status" value="1"/>
</dbReference>
<dbReference type="PANTHER" id="PTHR43072:SF8">
    <property type="entry name" value="ACYLTRANSFERASE FABY-RELATED"/>
    <property type="match status" value="1"/>
</dbReference>
<dbReference type="STRING" id="1121322.SAMN02745136_00291"/>
<dbReference type="Pfam" id="PF13420">
    <property type="entry name" value="Acetyltransf_4"/>
    <property type="match status" value="1"/>
</dbReference>
<dbReference type="GO" id="GO:0016747">
    <property type="term" value="F:acyltransferase activity, transferring groups other than amino-acyl groups"/>
    <property type="evidence" value="ECO:0007669"/>
    <property type="project" value="InterPro"/>
</dbReference>
<dbReference type="PROSITE" id="PS51186">
    <property type="entry name" value="GNAT"/>
    <property type="match status" value="1"/>
</dbReference>
<keyword evidence="3" id="KW-1185">Reference proteome</keyword>
<keyword evidence="2" id="KW-0808">Transferase</keyword>
<sequence length="197" mass="22795">MKKTEIRIADLEDAKEIYGIYEPYILNTVVSFEYDKVPLEVFKERIQKITGKYPWLVYTVEGEIAGYAYCSLHRERAAYAWDCECSVYIKDTYHKKGIGTALYKALFELAEAQGVYNIYSLICVPNEGSVALHKKFGFNELGTYSRTAYKFGEWRDLLVMEKRLRELKGAPDKLIPAAELSSDLVKEILKKYEKIEL</sequence>
<dbReference type="CDD" id="cd04301">
    <property type="entry name" value="NAT_SF"/>
    <property type="match status" value="1"/>
</dbReference>
<accession>A0A1M6K1E4</accession>
<dbReference type="RefSeq" id="WP_073272197.1">
    <property type="nucleotide sequence ID" value="NZ_FRAC01000006.1"/>
</dbReference>
<protein>
    <submittedName>
        <fullName evidence="2">Phosphinothricin acetyltransferase</fullName>
    </submittedName>
</protein>
<dbReference type="EMBL" id="FRAC01000006">
    <property type="protein sequence ID" value="SHJ52776.1"/>
    <property type="molecule type" value="Genomic_DNA"/>
</dbReference>
<feature type="domain" description="N-acetyltransferase" evidence="1">
    <location>
        <begin position="4"/>
        <end position="165"/>
    </location>
</feature>
<dbReference type="PANTHER" id="PTHR43072">
    <property type="entry name" value="N-ACETYLTRANSFERASE"/>
    <property type="match status" value="1"/>
</dbReference>
<dbReference type="Proteomes" id="UP000184386">
    <property type="component" value="Unassembled WGS sequence"/>
</dbReference>
<evidence type="ECO:0000313" key="2">
    <source>
        <dbReference type="EMBL" id="SHJ52776.1"/>
    </source>
</evidence>
<dbReference type="OrthoDB" id="9798006at2"/>
<name>A0A1M6K1E4_9FIRM</name>
<dbReference type="InterPro" id="IPR016181">
    <property type="entry name" value="Acyl_CoA_acyltransferase"/>
</dbReference>
<reference evidence="2 3" key="1">
    <citation type="submission" date="2016-11" db="EMBL/GenBank/DDBJ databases">
        <authorList>
            <person name="Jaros S."/>
            <person name="Januszkiewicz K."/>
            <person name="Wedrychowicz H."/>
        </authorList>
    </citation>
    <scope>NUCLEOTIDE SEQUENCE [LARGE SCALE GENOMIC DNA]</scope>
    <source>
        <strain evidence="2 3">DSM 15929</strain>
    </source>
</reference>
<gene>
    <name evidence="2" type="ORF">SAMN02745136_00291</name>
</gene>
<dbReference type="InterPro" id="IPR000182">
    <property type="entry name" value="GNAT_dom"/>
</dbReference>
<organism evidence="2 3">
    <name type="scientific">Anaerocolumna jejuensis DSM 15929</name>
    <dbReference type="NCBI Taxonomy" id="1121322"/>
    <lineage>
        <taxon>Bacteria</taxon>
        <taxon>Bacillati</taxon>
        <taxon>Bacillota</taxon>
        <taxon>Clostridia</taxon>
        <taxon>Lachnospirales</taxon>
        <taxon>Lachnospiraceae</taxon>
        <taxon>Anaerocolumna</taxon>
    </lineage>
</organism>
<proteinExistence type="predicted"/>
<evidence type="ECO:0000259" key="1">
    <source>
        <dbReference type="PROSITE" id="PS51186"/>
    </source>
</evidence>
<dbReference type="AlphaFoldDB" id="A0A1M6K1E4"/>
<evidence type="ECO:0000313" key="3">
    <source>
        <dbReference type="Proteomes" id="UP000184386"/>
    </source>
</evidence>
<dbReference type="Gene3D" id="3.40.630.30">
    <property type="match status" value="1"/>
</dbReference>